<proteinExistence type="predicted"/>
<feature type="compositionally biased region" description="Low complexity" evidence="1">
    <location>
        <begin position="96"/>
        <end position="108"/>
    </location>
</feature>
<reference evidence="2 3" key="1">
    <citation type="submission" date="2008-03" db="EMBL/GenBank/DDBJ databases">
        <title>Complete sequence of chromosome of Methylobacterium radiotolerans JCM 2831.</title>
        <authorList>
            <consortium name="US DOE Joint Genome Institute"/>
            <person name="Copeland A."/>
            <person name="Lucas S."/>
            <person name="Lapidus A."/>
            <person name="Glavina del Rio T."/>
            <person name="Dalin E."/>
            <person name="Tice H."/>
            <person name="Bruce D."/>
            <person name="Goodwin L."/>
            <person name="Pitluck S."/>
            <person name="Kiss H."/>
            <person name="Brettin T."/>
            <person name="Detter J.C."/>
            <person name="Han C."/>
            <person name="Kuske C.R."/>
            <person name="Schmutz J."/>
            <person name="Larimer F."/>
            <person name="Land M."/>
            <person name="Hauser L."/>
            <person name="Kyrpides N."/>
            <person name="Mikhailova N."/>
            <person name="Marx C.J."/>
            <person name="Richardson P."/>
        </authorList>
    </citation>
    <scope>NUCLEOTIDE SEQUENCE [LARGE SCALE GENOMIC DNA]</scope>
    <source>
        <strain evidence="3">ATCC 27329 / DSM 1819 / JCM 2831 / NBRC 15690 / NCIMB 10815 / 0-1</strain>
    </source>
</reference>
<sequence length="122" mass="12284">MMRRGIAVRSRTPGPRGRPHRGSVRRGPGLPGARTNRRVRPMSKPASPAPSLALSAALLLTVPAGAARADGTAAFGAASAAQLRGYSASPAQLYVPAGGPSAGLATGPAPAPRRPKPPARAR</sequence>
<dbReference type="Proteomes" id="UP000006589">
    <property type="component" value="Chromosome"/>
</dbReference>
<dbReference type="KEGG" id="mrd:Mrad2831_1641"/>
<organism evidence="2 3">
    <name type="scientific">Methylobacterium radiotolerans (strain ATCC 27329 / DSM 1819 / JCM 2831 / NBRC 15690 / NCIMB 10815 / 0-1)</name>
    <dbReference type="NCBI Taxonomy" id="426355"/>
    <lineage>
        <taxon>Bacteria</taxon>
        <taxon>Pseudomonadati</taxon>
        <taxon>Pseudomonadota</taxon>
        <taxon>Alphaproteobacteria</taxon>
        <taxon>Hyphomicrobiales</taxon>
        <taxon>Methylobacteriaceae</taxon>
        <taxon>Methylobacterium</taxon>
    </lineage>
</organism>
<evidence type="ECO:0000313" key="3">
    <source>
        <dbReference type="Proteomes" id="UP000006589"/>
    </source>
</evidence>
<evidence type="ECO:0000313" key="2">
    <source>
        <dbReference type="EMBL" id="ACB23636.1"/>
    </source>
</evidence>
<accession>B1M6H6</accession>
<feature type="compositionally biased region" description="Basic residues" evidence="1">
    <location>
        <begin position="113"/>
        <end position="122"/>
    </location>
</feature>
<dbReference type="EMBL" id="CP001001">
    <property type="protein sequence ID" value="ACB23636.1"/>
    <property type="molecule type" value="Genomic_DNA"/>
</dbReference>
<feature type="region of interest" description="Disordered" evidence="1">
    <location>
        <begin position="91"/>
        <end position="122"/>
    </location>
</feature>
<protein>
    <submittedName>
        <fullName evidence="2">TAF4 RNA polymerase II, TATA box binding protein (TBP)-associated factor, 135kDa</fullName>
    </submittedName>
</protein>
<name>B1M6H6_METRJ</name>
<dbReference type="AlphaFoldDB" id="B1M6H6"/>
<feature type="region of interest" description="Disordered" evidence="1">
    <location>
        <begin position="1"/>
        <end position="50"/>
    </location>
</feature>
<dbReference type="HOGENOM" id="CLU_164708_0_0_5"/>
<gene>
    <name evidence="2" type="ordered locus">Mrad2831_1641</name>
</gene>
<dbReference type="eggNOG" id="ENOG50310EC">
    <property type="taxonomic scope" value="Bacteria"/>
</dbReference>
<evidence type="ECO:0000256" key="1">
    <source>
        <dbReference type="SAM" id="MobiDB-lite"/>
    </source>
</evidence>